<dbReference type="PANTHER" id="PTHR38812">
    <property type="entry name" value="MU-LIKE PROPHAGE FLUMU PROTEIN GP42"/>
    <property type="match status" value="1"/>
</dbReference>
<evidence type="ECO:0000313" key="3">
    <source>
        <dbReference type="EMBL" id="RXJ70603.1"/>
    </source>
</evidence>
<dbReference type="AlphaFoldDB" id="A0A4Q0YJK7"/>
<dbReference type="Proteomes" id="UP000290287">
    <property type="component" value="Unassembled WGS sequence"/>
</dbReference>
<dbReference type="Pfam" id="PF20155">
    <property type="entry name" value="TMP_3"/>
    <property type="match status" value="1"/>
</dbReference>
<keyword evidence="1" id="KW-1133">Transmembrane helix</keyword>
<reference evidence="3 4" key="1">
    <citation type="submission" date="2017-10" db="EMBL/GenBank/DDBJ databases">
        <title>Nyctiphanis sp. nov., isolated from the stomach of the euphausiid Nyctiphanes simplex (Hansen, 1911) in the Gulf of California.</title>
        <authorList>
            <person name="Gomez-Gil B."/>
            <person name="Aguilar-Mendez M."/>
            <person name="Lopez-Cortes A."/>
            <person name="Gomez-Gutierrez J."/>
            <person name="Roque A."/>
            <person name="Lang E."/>
            <person name="Gonzalez-Castillo A."/>
        </authorList>
    </citation>
    <scope>NUCLEOTIDE SEQUENCE [LARGE SCALE GENOMIC DNA]</scope>
    <source>
        <strain evidence="3 4">CAIM 600</strain>
    </source>
</reference>
<name>A0A4Q0YJK7_9GAMM</name>
<sequence>MADMAVSVVLKAVDKITEPLRRIRKNTEKLSGTYHGAGSAAEAFARRQESLRKRTDAANRVLIKHKLVTDSLTRLNRQVAGLASHLGNASSEAASLGLKLGVVAGLAGWGFKSQFVDTAAEFERFQTILETTEGSSEKARQAMQWVSDFATKTPYELAEVNEAFVKLRAYGMDPTNGLLMTLGNTSSAMGKDLMQAVEAIADAVTGENERLKEFGIKASTEGDTITYAFTGKDGQQQSVDVDKNDRRAIEEALSEIFDQKYSGAMDRLSRTWSGMVSNLSDQWTRFTNMVMEAGVFDFMRGKLRHILATINAMADSGQLEAYAKRLSESLITGLKALWQFGTAAVAVSRDIAWAAGSVAEALGGWQPLLLALAGLMASKFVVSVLMTMKALGGFAFQLIRLAKNGIGFLLSKLNLLMRAGSVLRVVFAASPIGLIITAVTVAVGVVMAFWQEIKAFSLGVVSGFREAAAPIKTMFAPLGPVFTAIGEAVSWLSDSLSSLFTPTAATTEALNKATSAGQTFGRVVAEGITALLSPFGALIAFIQTGIELALTWSSQFSQWVIALLPIREAIMALSFAWQWVTEAVSQLVPMMTPLLALFDTVGQQVAWPGNG</sequence>
<feature type="transmembrane region" description="Helical" evidence="1">
    <location>
        <begin position="422"/>
        <end position="450"/>
    </location>
</feature>
<keyword evidence="1" id="KW-0812">Transmembrane</keyword>
<proteinExistence type="predicted"/>
<organism evidence="3 4">
    <name type="scientific">Veronia nyctiphanis</name>
    <dbReference type="NCBI Taxonomy" id="1278244"/>
    <lineage>
        <taxon>Bacteria</taxon>
        <taxon>Pseudomonadati</taxon>
        <taxon>Pseudomonadota</taxon>
        <taxon>Gammaproteobacteria</taxon>
        <taxon>Vibrionales</taxon>
        <taxon>Vibrionaceae</taxon>
        <taxon>Veronia</taxon>
    </lineage>
</organism>
<keyword evidence="1" id="KW-0472">Membrane</keyword>
<keyword evidence="4" id="KW-1185">Reference proteome</keyword>
<dbReference type="EMBL" id="PEIB01000046">
    <property type="protein sequence ID" value="RXJ70603.1"/>
    <property type="molecule type" value="Genomic_DNA"/>
</dbReference>
<gene>
    <name evidence="3" type="ORF">CS022_22760</name>
</gene>
<dbReference type="InterPro" id="IPR053058">
    <property type="entry name" value="Mulikevirus_tape_measure"/>
</dbReference>
<protein>
    <recommendedName>
        <fullName evidence="2">Tape measure protein N-terminal domain-containing protein</fullName>
    </recommendedName>
</protein>
<evidence type="ECO:0000313" key="4">
    <source>
        <dbReference type="Proteomes" id="UP000290287"/>
    </source>
</evidence>
<feature type="domain" description="Tape measure protein N-terminal" evidence="2">
    <location>
        <begin position="114"/>
        <end position="291"/>
    </location>
</feature>
<evidence type="ECO:0000256" key="1">
    <source>
        <dbReference type="SAM" id="Phobius"/>
    </source>
</evidence>
<evidence type="ECO:0000259" key="2">
    <source>
        <dbReference type="Pfam" id="PF20155"/>
    </source>
</evidence>
<feature type="transmembrane region" description="Helical" evidence="1">
    <location>
        <begin position="380"/>
        <end position="401"/>
    </location>
</feature>
<accession>A0A4Q0YJK7</accession>
<comment type="caution">
    <text evidence="3">The sequence shown here is derived from an EMBL/GenBank/DDBJ whole genome shotgun (WGS) entry which is preliminary data.</text>
</comment>
<dbReference type="PANTHER" id="PTHR38812:SF2">
    <property type="entry name" value="MU-LIKE PROPHAGE FLUMU PROTEIN GP42"/>
    <property type="match status" value="1"/>
</dbReference>
<dbReference type="OrthoDB" id="8019720at2"/>
<dbReference type="InterPro" id="IPR013491">
    <property type="entry name" value="Tape_meas_N"/>
</dbReference>
<dbReference type="RefSeq" id="WP_129124164.1">
    <property type="nucleotide sequence ID" value="NZ_PEIB01000046.1"/>
</dbReference>